<dbReference type="GO" id="GO:0045259">
    <property type="term" value="C:proton-transporting ATP synthase complex"/>
    <property type="evidence" value="ECO:0007669"/>
    <property type="project" value="UniProtKB-KW"/>
</dbReference>
<reference evidence="17 18" key="3">
    <citation type="journal article" date="2015" name="Genome Announc.">
        <title>Draft Genome Sequence of the Archiascomycetous Yeast Saitoella complicata.</title>
        <authorList>
            <person name="Yamauchi K."/>
            <person name="Kondo S."/>
            <person name="Hamamoto M."/>
            <person name="Takahashi Y."/>
            <person name="Ogura Y."/>
            <person name="Hayashi T."/>
            <person name="Nishida H."/>
        </authorList>
    </citation>
    <scope>NUCLEOTIDE SEQUENCE [LARGE SCALE GENOMIC DNA]</scope>
    <source>
        <strain evidence="17 18">NRRL Y-17804</strain>
    </source>
</reference>
<dbReference type="PANTHER" id="PTHR43840:SF12">
    <property type="entry name" value="CATION DIFFUSION FACILITATOR 1 (AFU_ORTHOLOGUE AFUA_1G14440)"/>
    <property type="match status" value="1"/>
</dbReference>
<dbReference type="GO" id="GO:0030003">
    <property type="term" value="P:intracellular monoatomic cation homeostasis"/>
    <property type="evidence" value="ECO:0007669"/>
    <property type="project" value="UniProtKB-ARBA"/>
</dbReference>
<keyword evidence="10" id="KW-0406">Ion transport</keyword>
<evidence type="ECO:0000259" key="15">
    <source>
        <dbReference type="Pfam" id="PF01545"/>
    </source>
</evidence>
<dbReference type="STRING" id="698492.A0A0E9NSX2"/>
<evidence type="ECO:0000256" key="9">
    <source>
        <dbReference type="ARBA" id="ARBA00022989"/>
    </source>
</evidence>
<dbReference type="GO" id="GO:0005743">
    <property type="term" value="C:mitochondrial inner membrane"/>
    <property type="evidence" value="ECO:0007669"/>
    <property type="project" value="UniProtKB-SubCell"/>
</dbReference>
<reference evidence="17 18" key="2">
    <citation type="journal article" date="2014" name="J. Gen. Appl. Microbiol.">
        <title>The early diverging ascomycetous budding yeast Saitoella complicata has three histone deacetylases belonging to the Clr6, Hos2, and Rpd3 lineages.</title>
        <authorList>
            <person name="Nishida H."/>
            <person name="Matsumoto T."/>
            <person name="Kondo S."/>
            <person name="Hamamoto M."/>
            <person name="Yoshikawa H."/>
        </authorList>
    </citation>
    <scope>NUCLEOTIDE SEQUENCE [LARGE SCALE GENOMIC DNA]</scope>
    <source>
        <strain evidence="17 18">NRRL Y-17804</strain>
    </source>
</reference>
<dbReference type="SUPFAM" id="SSF160240">
    <property type="entry name" value="Cation efflux protein cytoplasmic domain-like"/>
    <property type="match status" value="1"/>
</dbReference>
<evidence type="ECO:0000256" key="3">
    <source>
        <dbReference type="ARBA" id="ARBA00014182"/>
    </source>
</evidence>
<evidence type="ECO:0000256" key="14">
    <source>
        <dbReference type="SAM" id="Phobius"/>
    </source>
</evidence>
<keyword evidence="11" id="KW-0496">Mitochondrion</keyword>
<keyword evidence="6 14" id="KW-0812">Transmembrane</keyword>
<dbReference type="Pfam" id="PF01545">
    <property type="entry name" value="Cation_efflux"/>
    <property type="match status" value="1"/>
</dbReference>
<feature type="transmembrane region" description="Helical" evidence="14">
    <location>
        <begin position="606"/>
        <end position="623"/>
    </location>
</feature>
<evidence type="ECO:0000256" key="1">
    <source>
        <dbReference type="ARBA" id="ARBA00004141"/>
    </source>
</evidence>
<gene>
    <name evidence="17" type="ORF">G7K_6843-t1</name>
</gene>
<protein>
    <recommendedName>
        <fullName evidence="3">ATP synthase subunit 4, mitochondrial</fullName>
    </recommendedName>
</protein>
<dbReference type="InterPro" id="IPR008688">
    <property type="entry name" value="ATP_synth_Bsub_B/MI25"/>
</dbReference>
<dbReference type="InterPro" id="IPR027470">
    <property type="entry name" value="Cation_efflux_CTD"/>
</dbReference>
<dbReference type="Gene3D" id="1.20.1510.10">
    <property type="entry name" value="Cation efflux protein transmembrane domain"/>
    <property type="match status" value="1"/>
</dbReference>
<evidence type="ECO:0000256" key="7">
    <source>
        <dbReference type="ARBA" id="ARBA00022781"/>
    </source>
</evidence>
<feature type="transmembrane region" description="Helical" evidence="14">
    <location>
        <begin position="435"/>
        <end position="454"/>
    </location>
</feature>
<evidence type="ECO:0000313" key="17">
    <source>
        <dbReference type="EMBL" id="GAO52776.1"/>
    </source>
</evidence>
<dbReference type="Proteomes" id="UP000033140">
    <property type="component" value="Unassembled WGS sequence"/>
</dbReference>
<evidence type="ECO:0000313" key="18">
    <source>
        <dbReference type="Proteomes" id="UP000033140"/>
    </source>
</evidence>
<evidence type="ECO:0000256" key="2">
    <source>
        <dbReference type="ARBA" id="ARBA00004273"/>
    </source>
</evidence>
<comment type="caution">
    <text evidence="17">The sequence shown here is derived from an EMBL/GenBank/DDBJ whole genome shotgun (WGS) entry which is preliminary data.</text>
</comment>
<dbReference type="SUPFAM" id="SSF161111">
    <property type="entry name" value="Cation efflux protein transmembrane domain-like"/>
    <property type="match status" value="1"/>
</dbReference>
<dbReference type="Gene3D" id="3.30.70.1350">
    <property type="entry name" value="Cation efflux protein, cytoplasmic domain"/>
    <property type="match status" value="1"/>
</dbReference>
<dbReference type="Pfam" id="PF16916">
    <property type="entry name" value="ZT_dimer"/>
    <property type="match status" value="1"/>
</dbReference>
<organism evidence="17 18">
    <name type="scientific">Saitoella complicata (strain BCRC 22490 / CBS 7301 / JCM 7358 / NBRC 10748 / NRRL Y-17804)</name>
    <dbReference type="NCBI Taxonomy" id="698492"/>
    <lineage>
        <taxon>Eukaryota</taxon>
        <taxon>Fungi</taxon>
        <taxon>Dikarya</taxon>
        <taxon>Ascomycota</taxon>
        <taxon>Taphrinomycotina</taxon>
        <taxon>Taphrinomycotina incertae sedis</taxon>
        <taxon>Saitoella</taxon>
    </lineage>
</organism>
<feature type="domain" description="Cation efflux protein transmembrane" evidence="15">
    <location>
        <begin position="440"/>
        <end position="628"/>
    </location>
</feature>
<dbReference type="SUPFAM" id="SSF161060">
    <property type="entry name" value="ATP synthase B chain-like"/>
    <property type="match status" value="1"/>
</dbReference>
<reference evidence="17 18" key="1">
    <citation type="journal article" date="2011" name="J. Gen. Appl. Microbiol.">
        <title>Draft genome sequencing of the enigmatic yeast Saitoella complicata.</title>
        <authorList>
            <person name="Nishida H."/>
            <person name="Hamamoto M."/>
            <person name="Sugiyama J."/>
        </authorList>
    </citation>
    <scope>NUCLEOTIDE SEQUENCE [LARGE SCALE GENOMIC DNA]</scope>
    <source>
        <strain evidence="17 18">NRRL Y-17804</strain>
    </source>
</reference>
<dbReference type="FunFam" id="1.20.5.2210:FF:000002">
    <property type="entry name" value="ATP synthase subunit 4 mitochondrial"/>
    <property type="match status" value="1"/>
</dbReference>
<dbReference type="AlphaFoldDB" id="A0A0E9NSX2"/>
<evidence type="ECO:0000256" key="10">
    <source>
        <dbReference type="ARBA" id="ARBA00023065"/>
    </source>
</evidence>
<feature type="transmembrane region" description="Helical" evidence="14">
    <location>
        <begin position="504"/>
        <end position="522"/>
    </location>
</feature>
<keyword evidence="8" id="KW-0999">Mitochondrion inner membrane</keyword>
<accession>A0A0E9NSX2</accession>
<proteinExistence type="predicted"/>
<feature type="compositionally biased region" description="Polar residues" evidence="13">
    <location>
        <begin position="272"/>
        <end position="289"/>
    </location>
</feature>
<keyword evidence="18" id="KW-1185">Reference proteome</keyword>
<dbReference type="NCBIfam" id="TIGR01297">
    <property type="entry name" value="CDF"/>
    <property type="match status" value="1"/>
</dbReference>
<dbReference type="EMBL" id="BACD03000086">
    <property type="protein sequence ID" value="GAO52776.1"/>
    <property type="molecule type" value="Genomic_DNA"/>
</dbReference>
<feature type="region of interest" description="Disordered" evidence="13">
    <location>
        <begin position="266"/>
        <end position="289"/>
    </location>
</feature>
<keyword evidence="5" id="KW-0138">CF(0)</keyword>
<dbReference type="FunFam" id="1.20.1510.10:FF:000005">
    <property type="entry name" value="Putative Cation diffusion facilitator 1"/>
    <property type="match status" value="1"/>
</dbReference>
<dbReference type="GO" id="GO:0015986">
    <property type="term" value="P:proton motive force-driven ATP synthesis"/>
    <property type="evidence" value="ECO:0007669"/>
    <property type="project" value="InterPro"/>
</dbReference>
<feature type="domain" description="Cation efflux protein cytoplasmic" evidence="16">
    <location>
        <begin position="649"/>
        <end position="710"/>
    </location>
</feature>
<evidence type="ECO:0000256" key="4">
    <source>
        <dbReference type="ARBA" id="ARBA00022448"/>
    </source>
</evidence>
<evidence type="ECO:0000256" key="11">
    <source>
        <dbReference type="ARBA" id="ARBA00023128"/>
    </source>
</evidence>
<evidence type="ECO:0000256" key="8">
    <source>
        <dbReference type="ARBA" id="ARBA00022792"/>
    </source>
</evidence>
<keyword evidence="12 14" id="KW-0472">Membrane</keyword>
<evidence type="ECO:0000256" key="6">
    <source>
        <dbReference type="ARBA" id="ARBA00022692"/>
    </source>
</evidence>
<evidence type="ECO:0000259" key="16">
    <source>
        <dbReference type="Pfam" id="PF16916"/>
    </source>
</evidence>
<dbReference type="Gene3D" id="1.20.5.2210">
    <property type="match status" value="1"/>
</dbReference>
<evidence type="ECO:0000256" key="13">
    <source>
        <dbReference type="SAM" id="MobiDB-lite"/>
    </source>
</evidence>
<dbReference type="InterPro" id="IPR036837">
    <property type="entry name" value="Cation_efflux_CTD_sf"/>
</dbReference>
<name>A0A0E9NSX2_SAICN</name>
<sequence length="723" mass="79687">MALRLTTQRLPGMLARPAVARVAATAVRHNSTPARPEPSKQAAAIIDALPGNSILSKTGILTAATAVSALLVSNEFYVVNEETVVAISFLGSIAMIAKLGGPAYSEWAQEKINRIKSVLVAAREEHVNAVRERIESVGNMKDVVESTKGLFAVSKETAQLEAKAFELEQRVAFASEAKSVLDSWVRYETSVRQREQRQLADSIIAKIQKELGNPKFQQQLLAQSVAEVESKLSPASSKLMKDKRWKMYYSGLFHAAGFKRIRRQPAPLPTRNPAQSSTVSTHQHTRKGTSTCKMITTDAINLASANLLDELDKHNLRPRVVHHHGTPGGSGTMSPIEGVMKSDIELGAIGKRLKDPLLLQDRLISDEQLETRFKSSRSCITGREQQRGDQSKLSAAVKKFYKQQNENIHALLKPIEEHRKDADTEMDNDLLKVQIAIRGSFIANIILAILQVYAGAASGSLSLIATMADAIFDPLSNLTLLLAHRTASKASNSKWPSGTARMETVGNVTFCFIMSAVSLVIIVESIRALVEGGDGATEDLHVPSIIAVAIAFATKFTLFLYCFGFRQYSQVRILWEDHRNDLFVNGFGLFTSIAGSKIVWWLDPTGAIIISVLVLGLWMYTAYHEMQLLIGISADPQFLQLVTYNAMTHDPSVLQVDTCRAYHAGPKLVVEVDIVMDPAVSLRESHDVAESLQEKLELLPDVERAYVHVDFETSHKPEHRKVL</sequence>
<keyword evidence="4" id="KW-0813">Transport</keyword>
<keyword evidence="9 14" id="KW-1133">Transmembrane helix</keyword>
<dbReference type="GO" id="GO:0098771">
    <property type="term" value="P:inorganic ion homeostasis"/>
    <property type="evidence" value="ECO:0007669"/>
    <property type="project" value="UniProtKB-ARBA"/>
</dbReference>
<dbReference type="InterPro" id="IPR027469">
    <property type="entry name" value="Cation_efflux_TMD_sf"/>
</dbReference>
<dbReference type="Pfam" id="PF05405">
    <property type="entry name" value="Mt_ATP-synt_B"/>
    <property type="match status" value="1"/>
</dbReference>
<dbReference type="PANTHER" id="PTHR43840">
    <property type="entry name" value="MITOCHONDRIAL METAL TRANSPORTER 1-RELATED"/>
    <property type="match status" value="1"/>
</dbReference>
<feature type="transmembrane region" description="Helical" evidence="14">
    <location>
        <begin position="542"/>
        <end position="561"/>
    </location>
</feature>
<dbReference type="InterPro" id="IPR050291">
    <property type="entry name" value="CDF_Transporter"/>
</dbReference>
<dbReference type="InterPro" id="IPR058533">
    <property type="entry name" value="Cation_efflux_TM"/>
</dbReference>
<dbReference type="GO" id="GO:0015078">
    <property type="term" value="F:proton transmembrane transporter activity"/>
    <property type="evidence" value="ECO:0007669"/>
    <property type="project" value="InterPro"/>
</dbReference>
<evidence type="ECO:0000256" key="5">
    <source>
        <dbReference type="ARBA" id="ARBA00022547"/>
    </source>
</evidence>
<keyword evidence="7" id="KW-0375">Hydrogen ion transport</keyword>
<dbReference type="InterPro" id="IPR002524">
    <property type="entry name" value="Cation_efflux"/>
</dbReference>
<dbReference type="FunFam" id="3.30.70.1350:FF:000003">
    <property type="entry name" value="Cation diffusion facilitator 1"/>
    <property type="match status" value="1"/>
</dbReference>
<comment type="subcellular location">
    <subcellularLocation>
        <location evidence="1">Membrane</location>
        <topology evidence="1">Multi-pass membrane protein</topology>
    </subcellularLocation>
    <subcellularLocation>
        <location evidence="2">Mitochondrion inner membrane</location>
    </subcellularLocation>
</comment>
<evidence type="ECO:0000256" key="12">
    <source>
        <dbReference type="ARBA" id="ARBA00023136"/>
    </source>
</evidence>